<comment type="subcellular location">
    <subcellularLocation>
        <location evidence="1 6">Cell membrane</location>
        <topology evidence="1 6">Multi-pass membrane protein</topology>
    </subcellularLocation>
</comment>
<keyword evidence="5 6" id="KW-0472">Membrane</keyword>
<keyword evidence="3 6" id="KW-0812">Transmembrane</keyword>
<evidence type="ECO:0000256" key="1">
    <source>
        <dbReference type="ARBA" id="ARBA00004651"/>
    </source>
</evidence>
<comment type="function">
    <text evidence="6">Gustatory receptor which mediates acceptance or avoidance behavior, depending on its substrates.</text>
</comment>
<dbReference type="Proteomes" id="UP001059596">
    <property type="component" value="Unassembled WGS sequence"/>
</dbReference>
<reference evidence="8" key="1">
    <citation type="journal article" date="2023" name="Genome Biol. Evol.">
        <title>Long-read-based Genome Assembly of Drosophila gunungcola Reveals Fewer Chemosensory Genes in Flower-breeding Species.</title>
        <authorList>
            <person name="Negi A."/>
            <person name="Liao B.Y."/>
            <person name="Yeh S.D."/>
        </authorList>
    </citation>
    <scope>NUCLEOTIDE SEQUENCE</scope>
    <source>
        <strain evidence="8">Sukarami</strain>
    </source>
</reference>
<dbReference type="GO" id="GO:0005886">
    <property type="term" value="C:plasma membrane"/>
    <property type="evidence" value="ECO:0007669"/>
    <property type="project" value="UniProtKB-SubCell"/>
</dbReference>
<protein>
    <recommendedName>
        <fullName evidence="6">Gustatory receptor</fullName>
    </recommendedName>
</protein>
<evidence type="ECO:0000256" key="4">
    <source>
        <dbReference type="ARBA" id="ARBA00022989"/>
    </source>
</evidence>
<dbReference type="AlphaFoldDB" id="A0A9Q0BJ61"/>
<evidence type="ECO:0000256" key="5">
    <source>
        <dbReference type="ARBA" id="ARBA00023136"/>
    </source>
</evidence>
<dbReference type="EMBL" id="JAMKOV010000146">
    <property type="protein sequence ID" value="KAI8033364.1"/>
    <property type="molecule type" value="Genomic_DNA"/>
</dbReference>
<evidence type="ECO:0000256" key="2">
    <source>
        <dbReference type="ARBA" id="ARBA00022475"/>
    </source>
</evidence>
<proteinExistence type="inferred from homology"/>
<sequence length="409" mass="47159">MSGRLGRILQFHLRLFQWLGFHGLPLPGDASPARMRRRLMAWSLFLLIALSALIALCLASGEDWPFLFRGDMFGCVNDALKYVFAELAMVAIYLEALSCQRPLANFCVGGGAISLRRELQQYGRFLITLYALMLTELVFHLGLWQVQPLSRHMLLFWSSYEPFVCLTYMRNVQFVLHLELLREQLAALQRELGLLAEYSRFASETGRSFPGFEVFLRRRLLQKQRLYCDIYDMFKCFQNAFKFSILAVLLTINIRIAVDCYFMYYSIYKNMAPPGGIFTLNFLLDLLYYYLILPALLEIPAFIYASQSCMVIVPRIAHQLHNIVTDSVCCSCPDLSLQVPYLPFADFISNHFPLQIQNFSLQLLHQPVRIDCLGLTTLDCSLLTRIACSVGTYMIYTIQFMPKFGTHYI</sequence>
<feature type="coiled-coil region" evidence="7">
    <location>
        <begin position="171"/>
        <end position="198"/>
    </location>
</feature>
<keyword evidence="2 6" id="KW-1003">Cell membrane</keyword>
<keyword evidence="6" id="KW-0807">Transducer</keyword>
<evidence type="ECO:0000256" key="7">
    <source>
        <dbReference type="SAM" id="Coils"/>
    </source>
</evidence>
<comment type="caution">
    <text evidence="6">Lacks conserved residue(s) required for the propagation of feature annotation.</text>
</comment>
<feature type="transmembrane region" description="Helical" evidence="6">
    <location>
        <begin position="243"/>
        <end position="267"/>
    </location>
</feature>
<dbReference type="Pfam" id="PF08395">
    <property type="entry name" value="7tm_7"/>
    <property type="match status" value="1"/>
</dbReference>
<evidence type="ECO:0000256" key="6">
    <source>
        <dbReference type="RuleBase" id="RU363108"/>
    </source>
</evidence>
<comment type="caution">
    <text evidence="8">The sequence shown here is derived from an EMBL/GenBank/DDBJ whole genome shotgun (WGS) entry which is preliminary data.</text>
</comment>
<dbReference type="GO" id="GO:0007165">
    <property type="term" value="P:signal transduction"/>
    <property type="evidence" value="ECO:0007669"/>
    <property type="project" value="UniProtKB-KW"/>
</dbReference>
<keyword evidence="6" id="KW-0675">Receptor</keyword>
<dbReference type="InterPro" id="IPR013604">
    <property type="entry name" value="7TM_chemorcpt"/>
</dbReference>
<keyword evidence="9" id="KW-1185">Reference proteome</keyword>
<accession>A0A9Q0BJ61</accession>
<keyword evidence="4 6" id="KW-1133">Transmembrane helix</keyword>
<organism evidence="8 9">
    <name type="scientific">Drosophila gunungcola</name>
    <name type="common">fruit fly</name>
    <dbReference type="NCBI Taxonomy" id="103775"/>
    <lineage>
        <taxon>Eukaryota</taxon>
        <taxon>Metazoa</taxon>
        <taxon>Ecdysozoa</taxon>
        <taxon>Arthropoda</taxon>
        <taxon>Hexapoda</taxon>
        <taxon>Insecta</taxon>
        <taxon>Pterygota</taxon>
        <taxon>Neoptera</taxon>
        <taxon>Endopterygota</taxon>
        <taxon>Diptera</taxon>
        <taxon>Brachycera</taxon>
        <taxon>Muscomorpha</taxon>
        <taxon>Ephydroidea</taxon>
        <taxon>Drosophilidae</taxon>
        <taxon>Drosophila</taxon>
        <taxon>Sophophora</taxon>
    </lineage>
</organism>
<gene>
    <name evidence="8" type="ORF">M5D96_013890</name>
</gene>
<dbReference type="GO" id="GO:0050909">
    <property type="term" value="P:sensory perception of taste"/>
    <property type="evidence" value="ECO:0007669"/>
    <property type="project" value="InterPro"/>
</dbReference>
<evidence type="ECO:0000313" key="8">
    <source>
        <dbReference type="EMBL" id="KAI8033364.1"/>
    </source>
</evidence>
<comment type="similarity">
    <text evidence="6">Belongs to the insect chemoreceptor superfamily. Gustatory receptor (GR) family.</text>
</comment>
<evidence type="ECO:0000256" key="3">
    <source>
        <dbReference type="ARBA" id="ARBA00022692"/>
    </source>
</evidence>
<feature type="transmembrane region" description="Helical" evidence="6">
    <location>
        <begin position="39"/>
        <end position="61"/>
    </location>
</feature>
<keyword evidence="7" id="KW-0175">Coiled coil</keyword>
<feature type="transmembrane region" description="Helical" evidence="6">
    <location>
        <begin position="125"/>
        <end position="144"/>
    </location>
</feature>
<name>A0A9Q0BJ61_9MUSC</name>
<evidence type="ECO:0000313" key="9">
    <source>
        <dbReference type="Proteomes" id="UP001059596"/>
    </source>
</evidence>